<proteinExistence type="predicted"/>
<name>A0A059BMM0_EUCGR</name>
<accession>A0A059BMM0</accession>
<organism evidence="2">
    <name type="scientific">Eucalyptus grandis</name>
    <name type="common">Flooded gum</name>
    <dbReference type="NCBI Taxonomy" id="71139"/>
    <lineage>
        <taxon>Eukaryota</taxon>
        <taxon>Viridiplantae</taxon>
        <taxon>Streptophyta</taxon>
        <taxon>Embryophyta</taxon>
        <taxon>Tracheophyta</taxon>
        <taxon>Spermatophyta</taxon>
        <taxon>Magnoliopsida</taxon>
        <taxon>eudicotyledons</taxon>
        <taxon>Gunneridae</taxon>
        <taxon>Pentapetalae</taxon>
        <taxon>rosids</taxon>
        <taxon>malvids</taxon>
        <taxon>Myrtales</taxon>
        <taxon>Myrtaceae</taxon>
        <taxon>Myrtoideae</taxon>
        <taxon>Eucalypteae</taxon>
        <taxon>Eucalyptus</taxon>
    </lineage>
</organism>
<evidence type="ECO:0000256" key="1">
    <source>
        <dbReference type="SAM" id="MobiDB-lite"/>
    </source>
</evidence>
<protein>
    <submittedName>
        <fullName evidence="2">Uncharacterized protein</fullName>
    </submittedName>
</protein>
<reference evidence="2" key="1">
    <citation type="submission" date="2013-07" db="EMBL/GenBank/DDBJ databases">
        <title>The genome of Eucalyptus grandis.</title>
        <authorList>
            <person name="Schmutz J."/>
            <person name="Hayes R."/>
            <person name="Myburg A."/>
            <person name="Tuskan G."/>
            <person name="Grattapaglia D."/>
            <person name="Rokhsar D.S."/>
        </authorList>
    </citation>
    <scope>NUCLEOTIDE SEQUENCE</scope>
    <source>
        <tissue evidence="2">Leaf extractions</tissue>
    </source>
</reference>
<sequence>MTTGKDHHFKNHSQKNYTREKLLLLHLPNTILKHPHSHHNTSYDIVMRTNFKKGSLHMKGKCATSGNERKKETDPIIPPCQNQF</sequence>
<feature type="region of interest" description="Disordered" evidence="1">
    <location>
        <begin position="58"/>
        <end position="84"/>
    </location>
</feature>
<dbReference type="AlphaFoldDB" id="A0A059BMM0"/>
<gene>
    <name evidence="2" type="ORF">EUGRSUZ_F01196</name>
</gene>
<evidence type="ECO:0000313" key="2">
    <source>
        <dbReference type="EMBL" id="KCW67447.1"/>
    </source>
</evidence>
<dbReference type="EMBL" id="KK198758">
    <property type="protein sequence ID" value="KCW67447.1"/>
    <property type="molecule type" value="Genomic_DNA"/>
</dbReference>
<dbReference type="InParanoid" id="A0A059BMM0"/>
<dbReference type="Gramene" id="KCW67447">
    <property type="protein sequence ID" value="KCW67447"/>
    <property type="gene ID" value="EUGRSUZ_F01196"/>
</dbReference>